<sequence length="260" mass="29321">MIYNHMMKQFTKAFVCFYMLEFSGITNFFIAAAEGKNAAPPTTVNAYVLYDFSDGQEYKHNLYNSRNGQADASSYFSAVFVKVQEIFNNLSVPIIIQLISVSAAHNLTVYERKNSKNDIVNRNETLTMLKGYWTAMGLQNHDVVYLFVSNRTTEEGTESEMDEAAAVTATNGTLCGSEPNAAVVRHMFVNDKFHKRPARALAYMLGAWPFRFFVSLDKTIFKEEIKTTLQRCQNPQAEEHRPAKEGVTTENIPDSGILSC</sequence>
<accession>A0A131YHM7</accession>
<dbReference type="EMBL" id="GEDV01010512">
    <property type="protein sequence ID" value="JAP78045.1"/>
    <property type="molecule type" value="Transcribed_RNA"/>
</dbReference>
<protein>
    <submittedName>
        <fullName evidence="3">28 kDa Metastriate family member</fullName>
    </submittedName>
</protein>
<dbReference type="InterPro" id="IPR024079">
    <property type="entry name" value="MetalloPept_cat_dom_sf"/>
</dbReference>
<evidence type="ECO:0000256" key="2">
    <source>
        <dbReference type="SAM" id="Phobius"/>
    </source>
</evidence>
<dbReference type="Gene3D" id="3.40.390.10">
    <property type="entry name" value="Collagenase (Catalytic Domain)"/>
    <property type="match status" value="1"/>
</dbReference>
<keyword evidence="2" id="KW-0812">Transmembrane</keyword>
<reference evidence="3" key="1">
    <citation type="journal article" date="2016" name="Ticks Tick Borne Dis.">
        <title>De novo assembly and annotation of the salivary gland transcriptome of Rhipicephalus appendiculatus male and female ticks during blood feeding.</title>
        <authorList>
            <person name="de Castro M.H."/>
            <person name="de Klerk D."/>
            <person name="Pienaar R."/>
            <person name="Latif A.A."/>
            <person name="Rees D.J."/>
            <person name="Mans B.J."/>
        </authorList>
    </citation>
    <scope>NUCLEOTIDE SEQUENCE</scope>
    <source>
        <tissue evidence="3">Salivary glands</tissue>
    </source>
</reference>
<feature type="region of interest" description="Disordered" evidence="1">
    <location>
        <begin position="234"/>
        <end position="260"/>
    </location>
</feature>
<dbReference type="GO" id="GO:0008237">
    <property type="term" value="F:metallopeptidase activity"/>
    <property type="evidence" value="ECO:0007669"/>
    <property type="project" value="InterPro"/>
</dbReference>
<organism evidence="3">
    <name type="scientific">Rhipicephalus appendiculatus</name>
    <name type="common">Brown ear tick</name>
    <dbReference type="NCBI Taxonomy" id="34631"/>
    <lineage>
        <taxon>Eukaryota</taxon>
        <taxon>Metazoa</taxon>
        <taxon>Ecdysozoa</taxon>
        <taxon>Arthropoda</taxon>
        <taxon>Chelicerata</taxon>
        <taxon>Arachnida</taxon>
        <taxon>Acari</taxon>
        <taxon>Parasitiformes</taxon>
        <taxon>Ixodida</taxon>
        <taxon>Ixodoidea</taxon>
        <taxon>Ixodidae</taxon>
        <taxon>Rhipicephalinae</taxon>
        <taxon>Rhipicephalus</taxon>
        <taxon>Rhipicephalus</taxon>
    </lineage>
</organism>
<proteinExistence type="predicted"/>
<evidence type="ECO:0000313" key="3">
    <source>
        <dbReference type="EMBL" id="JAP78045.1"/>
    </source>
</evidence>
<feature type="transmembrane region" description="Helical" evidence="2">
    <location>
        <begin position="12"/>
        <end position="33"/>
    </location>
</feature>
<keyword evidence="2" id="KW-1133">Transmembrane helix</keyword>
<name>A0A131YHM7_RHIAP</name>
<evidence type="ECO:0000256" key="1">
    <source>
        <dbReference type="SAM" id="MobiDB-lite"/>
    </source>
</evidence>
<dbReference type="AlphaFoldDB" id="A0A131YHM7"/>
<keyword evidence="2" id="KW-0472">Membrane</keyword>